<dbReference type="SMART" id="SM00829">
    <property type="entry name" value="PKS_ER"/>
    <property type="match status" value="1"/>
</dbReference>
<feature type="domain" description="Enoyl reductase (ER)" evidence="1">
    <location>
        <begin position="10"/>
        <end position="311"/>
    </location>
</feature>
<evidence type="ECO:0000313" key="3">
    <source>
        <dbReference type="Proteomes" id="UP001172083"/>
    </source>
</evidence>
<dbReference type="SUPFAM" id="SSF50129">
    <property type="entry name" value="GroES-like"/>
    <property type="match status" value="1"/>
</dbReference>
<dbReference type="RefSeq" id="WP_346760748.1">
    <property type="nucleotide sequence ID" value="NZ_JAUJEB010000006.1"/>
</dbReference>
<dbReference type="Pfam" id="PF08240">
    <property type="entry name" value="ADH_N"/>
    <property type="match status" value="1"/>
</dbReference>
<comment type="caution">
    <text evidence="2">The sequence shown here is derived from an EMBL/GenBank/DDBJ whole genome shotgun (WGS) entry which is preliminary data.</text>
</comment>
<evidence type="ECO:0000313" key="2">
    <source>
        <dbReference type="EMBL" id="MDN5215416.1"/>
    </source>
</evidence>
<gene>
    <name evidence="2" type="ORF">QQ020_25275</name>
</gene>
<dbReference type="InterPro" id="IPR020843">
    <property type="entry name" value="ER"/>
</dbReference>
<reference evidence="2" key="1">
    <citation type="submission" date="2023-06" db="EMBL/GenBank/DDBJ databases">
        <title>Genomic of Agaribacillus aureum.</title>
        <authorList>
            <person name="Wang G."/>
        </authorList>
    </citation>
    <scope>NUCLEOTIDE SEQUENCE</scope>
    <source>
        <strain evidence="2">BMA12</strain>
    </source>
</reference>
<name>A0ABT8LDV5_9BACT</name>
<dbReference type="InterPro" id="IPR011032">
    <property type="entry name" value="GroES-like_sf"/>
</dbReference>
<keyword evidence="3" id="KW-1185">Reference proteome</keyword>
<evidence type="ECO:0000259" key="1">
    <source>
        <dbReference type="SMART" id="SM00829"/>
    </source>
</evidence>
<dbReference type="CDD" id="cd08267">
    <property type="entry name" value="MDR1"/>
    <property type="match status" value="1"/>
</dbReference>
<dbReference type="PANTHER" id="PTHR44013">
    <property type="entry name" value="ZINC-TYPE ALCOHOL DEHYDROGENASE-LIKE PROTEIN C16A3.02C"/>
    <property type="match status" value="1"/>
</dbReference>
<dbReference type="Gene3D" id="3.90.180.10">
    <property type="entry name" value="Medium-chain alcohol dehydrogenases, catalytic domain"/>
    <property type="match status" value="1"/>
</dbReference>
<dbReference type="Gene3D" id="3.40.50.720">
    <property type="entry name" value="NAD(P)-binding Rossmann-like Domain"/>
    <property type="match status" value="1"/>
</dbReference>
<dbReference type="InterPro" id="IPR052733">
    <property type="entry name" value="Chloroplast_QOR"/>
</dbReference>
<dbReference type="EMBL" id="JAUJEB010000006">
    <property type="protein sequence ID" value="MDN5215416.1"/>
    <property type="molecule type" value="Genomic_DNA"/>
</dbReference>
<dbReference type="InterPro" id="IPR013154">
    <property type="entry name" value="ADH-like_N"/>
</dbReference>
<dbReference type="Proteomes" id="UP001172083">
    <property type="component" value="Unassembled WGS sequence"/>
</dbReference>
<dbReference type="PANTHER" id="PTHR44013:SF1">
    <property type="entry name" value="ZINC-TYPE ALCOHOL DEHYDROGENASE-LIKE PROTEIN C16A3.02C"/>
    <property type="match status" value="1"/>
</dbReference>
<protein>
    <submittedName>
        <fullName evidence="2">NAD(P)-dependent alcohol dehydrogenase</fullName>
    </submittedName>
</protein>
<organism evidence="2 3">
    <name type="scientific">Agaribacillus aureus</name>
    <dbReference type="NCBI Taxonomy" id="3051825"/>
    <lineage>
        <taxon>Bacteria</taxon>
        <taxon>Pseudomonadati</taxon>
        <taxon>Bacteroidota</taxon>
        <taxon>Cytophagia</taxon>
        <taxon>Cytophagales</taxon>
        <taxon>Splendidivirgaceae</taxon>
        <taxon>Agaribacillus</taxon>
    </lineage>
</organism>
<dbReference type="Pfam" id="PF13602">
    <property type="entry name" value="ADH_zinc_N_2"/>
    <property type="match status" value="1"/>
</dbReference>
<accession>A0ABT8LDV5</accession>
<dbReference type="SUPFAM" id="SSF51735">
    <property type="entry name" value="NAD(P)-binding Rossmann-fold domains"/>
    <property type="match status" value="1"/>
</dbReference>
<dbReference type="InterPro" id="IPR036291">
    <property type="entry name" value="NAD(P)-bd_dom_sf"/>
</dbReference>
<proteinExistence type="predicted"/>
<sequence>MKAVIFERFGPPSVLQYRVVSEPEFSKDQVLIQVKACSVNPVDYKIRRGSLKMISGKKFPKAVGSDFSGVVKAVGEDVKTFKPGDEVYGSLNTVVGGACSEMVVATENMISLKPEGLGFAEAAGLPIAALTALESLRDLGGLKAKQHVLINGCTGGVGSMAVQIAKYYGAIVTGVCRTENVTLAKKLGVDEVIDYKKDDLWGSTHSFDIFFDVAGTGSYANAKKLLKPQGTYISTLPGLQSVLLWPLLNMLSSKKAKAILLKKQQDDWQVLNEMIDRGGLKVIVDKIFPIDQIEAAHEYAESGRVRGKVAISVGE</sequence>